<comment type="similarity">
    <text evidence="1 5">Belongs to the Frigida family.</text>
</comment>
<evidence type="ECO:0000256" key="6">
    <source>
        <dbReference type="SAM" id="MobiDB-lite"/>
    </source>
</evidence>
<evidence type="ECO:0000256" key="1">
    <source>
        <dbReference type="ARBA" id="ARBA00008956"/>
    </source>
</evidence>
<feature type="compositionally biased region" description="Polar residues" evidence="6">
    <location>
        <begin position="1"/>
        <end position="11"/>
    </location>
</feature>
<dbReference type="EMBL" id="CAMGYJ010000005">
    <property type="protein sequence ID" value="CAI0417335.1"/>
    <property type="molecule type" value="Genomic_DNA"/>
</dbReference>
<dbReference type="Pfam" id="PF07899">
    <property type="entry name" value="Frigida"/>
    <property type="match status" value="1"/>
</dbReference>
<evidence type="ECO:0000313" key="7">
    <source>
        <dbReference type="EMBL" id="CAI0417335.1"/>
    </source>
</evidence>
<evidence type="ECO:0000256" key="2">
    <source>
        <dbReference type="ARBA" id="ARBA00022473"/>
    </source>
</evidence>
<protein>
    <recommendedName>
        <fullName evidence="5">FRIGIDA-like protein</fullName>
    </recommendedName>
</protein>
<comment type="caution">
    <text evidence="7">The sequence shown here is derived from an EMBL/GenBank/DDBJ whole genome shotgun (WGS) entry which is preliminary data.</text>
</comment>
<gene>
    <name evidence="7" type="ORF">LITE_LOCUS17274</name>
</gene>
<dbReference type="AlphaFoldDB" id="A0AAV0K4U6"/>
<sequence>MAKPSVSNASAPATGHSPGKSTVAPVKLESVSESPPQCQLQPPNPHGKSEQVELNGLPIVTSPPQQPEQRTRSRVLESVQGLCNLSSAIREFKSRFDELEKHLELIQTAIESREQPHGDGEAAAVPVSSELLHLCETMCGKSLRKYIITRLDNVQELREQVPSALKSAPQPARLVLDCIGRFYLQGSKAYAKNSPMVSGREACVLALELFLLMGDGEVQLEERVRQEAAQAAMNWRKRLVIEGGIGKASEIDAKGLLLFVAGYGIPKLFRNEDIWDLVLAGNAGQVALALRKSTPLVPRVTEIIEHMMTSATKQNGKLEAVDVASSFGIDDKFPPQKLLTAYLRESKEALKKRRREANSLPMLLKQANDRHLSALKSVMKFLEDRHLDPLKVIPGWQLTEKITKLEKDNADLDKKILAKAMIKRRADLNDNAMNQAMKRPRAVGQGASFGSPSIGGLHEHKAAATYMSPYNNNNTSLRANYPLGAYGEDTYPCATSAPPPYSSAGAPENIVMHPGAVSRLQGVYNAPSTSSSAGNVASGLRREAVVANNSSLAYGVQGGQSYVSGHATTYGGLFGSSSSIDGFPGLPNSTPPGVVAAAAANPADLYRFADSVVETEYDSRGGWCRR</sequence>
<feature type="compositionally biased region" description="Polar residues" evidence="6">
    <location>
        <begin position="31"/>
        <end position="41"/>
    </location>
</feature>
<evidence type="ECO:0000256" key="5">
    <source>
        <dbReference type="RuleBase" id="RU364012"/>
    </source>
</evidence>
<feature type="region of interest" description="Disordered" evidence="6">
    <location>
        <begin position="1"/>
        <end position="51"/>
    </location>
</feature>
<keyword evidence="3 5" id="KW-0221">Differentiation</keyword>
<proteinExistence type="inferred from homology"/>
<keyword evidence="2 5" id="KW-0217">Developmental protein</keyword>
<dbReference type="GO" id="GO:0030154">
    <property type="term" value="P:cell differentiation"/>
    <property type="evidence" value="ECO:0007669"/>
    <property type="project" value="UniProtKB-KW"/>
</dbReference>
<dbReference type="PANTHER" id="PTHR31791">
    <property type="entry name" value="FRIGIDA-LIKE PROTEIN 3-RELATED"/>
    <property type="match status" value="1"/>
</dbReference>
<keyword evidence="4 5" id="KW-0287">Flowering</keyword>
<dbReference type="PANTHER" id="PTHR31791:SF49">
    <property type="entry name" value="INACTIVE PROTEIN FRIGIDA"/>
    <property type="match status" value="1"/>
</dbReference>
<evidence type="ECO:0000256" key="4">
    <source>
        <dbReference type="ARBA" id="ARBA00023089"/>
    </source>
</evidence>
<name>A0AAV0K4U6_9ROSI</name>
<keyword evidence="8" id="KW-1185">Reference proteome</keyword>
<evidence type="ECO:0000256" key="3">
    <source>
        <dbReference type="ARBA" id="ARBA00022782"/>
    </source>
</evidence>
<organism evidence="7 8">
    <name type="scientific">Linum tenue</name>
    <dbReference type="NCBI Taxonomy" id="586396"/>
    <lineage>
        <taxon>Eukaryota</taxon>
        <taxon>Viridiplantae</taxon>
        <taxon>Streptophyta</taxon>
        <taxon>Embryophyta</taxon>
        <taxon>Tracheophyta</taxon>
        <taxon>Spermatophyta</taxon>
        <taxon>Magnoliopsida</taxon>
        <taxon>eudicotyledons</taxon>
        <taxon>Gunneridae</taxon>
        <taxon>Pentapetalae</taxon>
        <taxon>rosids</taxon>
        <taxon>fabids</taxon>
        <taxon>Malpighiales</taxon>
        <taxon>Linaceae</taxon>
        <taxon>Linum</taxon>
    </lineage>
</organism>
<reference evidence="7" key="1">
    <citation type="submission" date="2022-08" db="EMBL/GenBank/DDBJ databases">
        <authorList>
            <person name="Gutierrez-Valencia J."/>
        </authorList>
    </citation>
    <scope>NUCLEOTIDE SEQUENCE</scope>
</reference>
<accession>A0AAV0K4U6</accession>
<dbReference type="InterPro" id="IPR012474">
    <property type="entry name" value="Frigida"/>
</dbReference>
<dbReference type="GO" id="GO:0009908">
    <property type="term" value="P:flower development"/>
    <property type="evidence" value="ECO:0007669"/>
    <property type="project" value="UniProtKB-KW"/>
</dbReference>
<dbReference type="Proteomes" id="UP001154282">
    <property type="component" value="Unassembled WGS sequence"/>
</dbReference>
<evidence type="ECO:0000313" key="8">
    <source>
        <dbReference type="Proteomes" id="UP001154282"/>
    </source>
</evidence>